<dbReference type="EMBL" id="HBUE01296443">
    <property type="protein sequence ID" value="CAG6576652.1"/>
    <property type="molecule type" value="Transcribed_RNA"/>
</dbReference>
<name>A0A8D8MA47_CULPI</name>
<dbReference type="AlphaFoldDB" id="A0A8D8MA47"/>
<protein>
    <submittedName>
        <fullName evidence="3">(northern house mosquito) hypothetical protein</fullName>
    </submittedName>
</protein>
<proteinExistence type="predicted"/>
<dbReference type="EMBL" id="HBUE01190560">
    <property type="protein sequence ID" value="CAG6524962.1"/>
    <property type="molecule type" value="Transcribed_RNA"/>
</dbReference>
<sequence>MLTILFVFFFTVCLLLTKLKPSIINYGLRRFLKNYQQDLFLGTIGSLLLNQNEMVKKGLKKLECYSAKTTGMGKMRYTTERNNSKLQPTRANDNICDMQTKNPIPYNNKVNNSK</sequence>
<keyword evidence="2" id="KW-0732">Signal</keyword>
<dbReference type="EMBL" id="HBUE01296442">
    <property type="protein sequence ID" value="CAG6576651.1"/>
    <property type="molecule type" value="Transcribed_RNA"/>
</dbReference>
<organism evidence="3">
    <name type="scientific">Culex pipiens</name>
    <name type="common">House mosquito</name>
    <dbReference type="NCBI Taxonomy" id="7175"/>
    <lineage>
        <taxon>Eukaryota</taxon>
        <taxon>Metazoa</taxon>
        <taxon>Ecdysozoa</taxon>
        <taxon>Arthropoda</taxon>
        <taxon>Hexapoda</taxon>
        <taxon>Insecta</taxon>
        <taxon>Pterygota</taxon>
        <taxon>Neoptera</taxon>
        <taxon>Endopterygota</taxon>
        <taxon>Diptera</taxon>
        <taxon>Nematocera</taxon>
        <taxon>Culicoidea</taxon>
        <taxon>Culicidae</taxon>
        <taxon>Culicinae</taxon>
        <taxon>Culicini</taxon>
        <taxon>Culex</taxon>
        <taxon>Culex</taxon>
    </lineage>
</organism>
<evidence type="ECO:0000313" key="3">
    <source>
        <dbReference type="EMBL" id="CAG6524962.1"/>
    </source>
</evidence>
<evidence type="ECO:0000256" key="2">
    <source>
        <dbReference type="SAM" id="SignalP"/>
    </source>
</evidence>
<dbReference type="EMBL" id="HBUE01190561">
    <property type="protein sequence ID" value="CAG6524963.1"/>
    <property type="molecule type" value="Transcribed_RNA"/>
</dbReference>
<feature type="compositionally biased region" description="Polar residues" evidence="1">
    <location>
        <begin position="84"/>
        <end position="102"/>
    </location>
</feature>
<feature type="chain" id="PRO_5033670197" evidence="2">
    <location>
        <begin position="22"/>
        <end position="114"/>
    </location>
</feature>
<reference evidence="3" key="1">
    <citation type="submission" date="2021-05" db="EMBL/GenBank/DDBJ databases">
        <authorList>
            <person name="Alioto T."/>
            <person name="Alioto T."/>
            <person name="Gomez Garrido J."/>
        </authorList>
    </citation>
    <scope>NUCLEOTIDE SEQUENCE</scope>
</reference>
<feature type="region of interest" description="Disordered" evidence="1">
    <location>
        <begin position="76"/>
        <end position="114"/>
    </location>
</feature>
<feature type="signal peptide" evidence="2">
    <location>
        <begin position="1"/>
        <end position="21"/>
    </location>
</feature>
<accession>A0A8D8MA47</accession>
<evidence type="ECO:0000256" key="1">
    <source>
        <dbReference type="SAM" id="MobiDB-lite"/>
    </source>
</evidence>